<dbReference type="Gene3D" id="1.20.120.450">
    <property type="entry name" value="dinb family like domain"/>
    <property type="match status" value="1"/>
</dbReference>
<sequence>MEYSIEKSLEILKQTPKTLNSFLSNLSDEWIFCTEGDNTWSAFDIVGHLIHGEKTDWIPRMNIILSHSENKTFQPYDRFAQFENSKGKHLKQLLNEFSDLRHKNIEYLKSLAITEAQLNLKGKHPELGEVTLKELLACWVAHDLGHIAQIARVMAKQYKNEVGPWVEFLPILTK</sequence>
<dbReference type="Pfam" id="PF12867">
    <property type="entry name" value="DinB_2"/>
    <property type="match status" value="1"/>
</dbReference>
<dbReference type="InterPro" id="IPR024775">
    <property type="entry name" value="DinB-like"/>
</dbReference>
<accession>A0A8J2X9P3</accession>
<proteinExistence type="predicted"/>
<evidence type="ECO:0000313" key="2">
    <source>
        <dbReference type="EMBL" id="GFZ83040.1"/>
    </source>
</evidence>
<organism evidence="2 3">
    <name type="scientific">Aquaticitalea lipolytica</name>
    <dbReference type="NCBI Taxonomy" id="1247562"/>
    <lineage>
        <taxon>Bacteria</taxon>
        <taxon>Pseudomonadati</taxon>
        <taxon>Bacteroidota</taxon>
        <taxon>Flavobacteriia</taxon>
        <taxon>Flavobacteriales</taxon>
        <taxon>Flavobacteriaceae</taxon>
        <taxon>Aquaticitalea</taxon>
    </lineage>
</organism>
<keyword evidence="3" id="KW-1185">Reference proteome</keyword>
<reference evidence="2 3" key="1">
    <citation type="journal article" date="2014" name="Int. J. Syst. Evol. Microbiol.">
        <title>Complete genome sequence of Corynebacterium casei LMG S-19264T (=DSM 44701T), isolated from a smear-ripened cheese.</title>
        <authorList>
            <consortium name="US DOE Joint Genome Institute (JGI-PGF)"/>
            <person name="Walter F."/>
            <person name="Albersmeier A."/>
            <person name="Kalinowski J."/>
            <person name="Ruckert C."/>
        </authorList>
    </citation>
    <scope>NUCLEOTIDE SEQUENCE [LARGE SCALE GENOMIC DNA]</scope>
    <source>
        <strain evidence="2 3">CGMCC 1.15295</strain>
    </source>
</reference>
<evidence type="ECO:0000313" key="3">
    <source>
        <dbReference type="Proteomes" id="UP000598120"/>
    </source>
</evidence>
<protein>
    <recommendedName>
        <fullName evidence="1">DinB-like domain-containing protein</fullName>
    </recommendedName>
</protein>
<name>A0A8J2X9P3_9FLAO</name>
<dbReference type="SUPFAM" id="SSF109854">
    <property type="entry name" value="DinB/YfiT-like putative metalloenzymes"/>
    <property type="match status" value="1"/>
</dbReference>
<dbReference type="InterPro" id="IPR034660">
    <property type="entry name" value="DinB/YfiT-like"/>
</dbReference>
<dbReference type="RefSeq" id="WP_188605412.1">
    <property type="nucleotide sequence ID" value="NZ_BMIC01000001.1"/>
</dbReference>
<dbReference type="AlphaFoldDB" id="A0A8J2X9P3"/>
<evidence type="ECO:0000259" key="1">
    <source>
        <dbReference type="Pfam" id="PF12867"/>
    </source>
</evidence>
<comment type="caution">
    <text evidence="2">The sequence shown here is derived from an EMBL/GenBank/DDBJ whole genome shotgun (WGS) entry which is preliminary data.</text>
</comment>
<feature type="domain" description="DinB-like" evidence="1">
    <location>
        <begin position="12"/>
        <end position="150"/>
    </location>
</feature>
<dbReference type="Proteomes" id="UP000598120">
    <property type="component" value="Unassembled WGS sequence"/>
</dbReference>
<dbReference type="EMBL" id="BMIC01000001">
    <property type="protein sequence ID" value="GFZ83040.1"/>
    <property type="molecule type" value="Genomic_DNA"/>
</dbReference>
<gene>
    <name evidence="2" type="ORF">GCM10011531_12120</name>
</gene>